<evidence type="ECO:0000256" key="1">
    <source>
        <dbReference type="SAM" id="MobiDB-lite"/>
    </source>
</evidence>
<gene>
    <name evidence="3" type="ORF">CFN78_01875</name>
</gene>
<dbReference type="RefSeq" id="WP_094860749.1">
    <property type="nucleotide sequence ID" value="NZ_NKYE01000001.1"/>
</dbReference>
<dbReference type="PANTHER" id="PTHR34821:SF2">
    <property type="entry name" value="INNER MEMBRANE PROTEIN YDCZ"/>
    <property type="match status" value="1"/>
</dbReference>
<dbReference type="AlphaFoldDB" id="A0A263DAF5"/>
<feature type="transmembrane region" description="Helical" evidence="2">
    <location>
        <begin position="252"/>
        <end position="271"/>
    </location>
</feature>
<keyword evidence="2" id="KW-0812">Transmembrane</keyword>
<sequence length="340" mass="33575">MTTARRGSAAERERGPEPAVVSGSRKALGVGLAVVSGVAIAAQGRINGQLGAELHDSMLAAVISFGGGLLLLVLAIPLSRRMRAGLGRVRAELRTGTLRPWHCAGGLGGALLVAGQSVAAAVLGIAMFTVGVVAGQTMSGLFVDRVGLGPAGPQGLTWQRVAGAVLTLLAVAGAVSGELGHAGNLWLLSLPLAAGVCMALQQAVNGRVGAAAGSALTATLVNFAVGTTALVLAWLVSLAVRGGPTAVPANPLLYVGGLVGIVFIALASVVVSWTGVLLLGLSAIAGQLIGSVLLDLLFPAGGTGLSTSTLIGTAVALMAIPIAAAGGRRQGAATLEQWRP</sequence>
<keyword evidence="4" id="KW-1185">Reference proteome</keyword>
<feature type="transmembrane region" description="Helical" evidence="2">
    <location>
        <begin position="216"/>
        <end position="240"/>
    </location>
</feature>
<dbReference type="OrthoDB" id="6463253at2"/>
<keyword evidence="2" id="KW-1133">Transmembrane helix</keyword>
<feature type="transmembrane region" description="Helical" evidence="2">
    <location>
        <begin position="27"/>
        <end position="46"/>
    </location>
</feature>
<evidence type="ECO:0000313" key="4">
    <source>
        <dbReference type="Proteomes" id="UP000242444"/>
    </source>
</evidence>
<organism evidence="3 4">
    <name type="scientific">Amycolatopsis antarctica</name>
    <dbReference type="NCBI Taxonomy" id="1854586"/>
    <lineage>
        <taxon>Bacteria</taxon>
        <taxon>Bacillati</taxon>
        <taxon>Actinomycetota</taxon>
        <taxon>Actinomycetes</taxon>
        <taxon>Pseudonocardiales</taxon>
        <taxon>Pseudonocardiaceae</taxon>
        <taxon>Amycolatopsis</taxon>
    </lineage>
</organism>
<feature type="transmembrane region" description="Helical" evidence="2">
    <location>
        <begin position="118"/>
        <end position="138"/>
    </location>
</feature>
<keyword evidence="2" id="KW-0472">Membrane</keyword>
<dbReference type="Pfam" id="PF04657">
    <property type="entry name" value="DMT_YdcZ"/>
    <property type="match status" value="2"/>
</dbReference>
<comment type="caution">
    <text evidence="3">The sequence shown here is derived from an EMBL/GenBank/DDBJ whole genome shotgun (WGS) entry which is preliminary data.</text>
</comment>
<evidence type="ECO:0008006" key="5">
    <source>
        <dbReference type="Google" id="ProtNLM"/>
    </source>
</evidence>
<dbReference type="EMBL" id="NKYE01000001">
    <property type="protein sequence ID" value="OZM74968.1"/>
    <property type="molecule type" value="Genomic_DNA"/>
</dbReference>
<feature type="transmembrane region" description="Helical" evidence="2">
    <location>
        <begin position="310"/>
        <end position="327"/>
    </location>
</feature>
<feature type="transmembrane region" description="Helical" evidence="2">
    <location>
        <begin position="184"/>
        <end position="204"/>
    </location>
</feature>
<feature type="transmembrane region" description="Helical" evidence="2">
    <location>
        <begin position="58"/>
        <end position="78"/>
    </location>
</feature>
<dbReference type="InParanoid" id="A0A263DAF5"/>
<name>A0A263DAF5_9PSEU</name>
<dbReference type="GO" id="GO:0005886">
    <property type="term" value="C:plasma membrane"/>
    <property type="evidence" value="ECO:0007669"/>
    <property type="project" value="TreeGrafter"/>
</dbReference>
<protein>
    <recommendedName>
        <fullName evidence="5">EamA-like transporter family protein</fullName>
    </recommendedName>
</protein>
<dbReference type="InterPro" id="IPR006750">
    <property type="entry name" value="YdcZ"/>
</dbReference>
<feature type="transmembrane region" description="Helical" evidence="2">
    <location>
        <begin position="158"/>
        <end position="177"/>
    </location>
</feature>
<evidence type="ECO:0000256" key="2">
    <source>
        <dbReference type="SAM" id="Phobius"/>
    </source>
</evidence>
<evidence type="ECO:0000313" key="3">
    <source>
        <dbReference type="EMBL" id="OZM74968.1"/>
    </source>
</evidence>
<reference evidence="3 4" key="1">
    <citation type="submission" date="2017-07" db="EMBL/GenBank/DDBJ databases">
        <title>Amycolatopsis antarcticus sp. nov., isolated from the surface of an Antarcticus brown macroalga.</title>
        <authorList>
            <person name="Wang J."/>
            <person name="Leiva S."/>
            <person name="Huang J."/>
            <person name="Huang Y."/>
        </authorList>
    </citation>
    <scope>NUCLEOTIDE SEQUENCE [LARGE SCALE GENOMIC DNA]</scope>
    <source>
        <strain evidence="3 4">AU-G6</strain>
    </source>
</reference>
<dbReference type="Proteomes" id="UP000242444">
    <property type="component" value="Unassembled WGS sequence"/>
</dbReference>
<feature type="region of interest" description="Disordered" evidence="1">
    <location>
        <begin position="1"/>
        <end position="21"/>
    </location>
</feature>
<proteinExistence type="predicted"/>
<accession>A0A263DAF5</accession>
<feature type="transmembrane region" description="Helical" evidence="2">
    <location>
        <begin position="277"/>
        <end position="298"/>
    </location>
</feature>
<dbReference type="PANTHER" id="PTHR34821">
    <property type="entry name" value="INNER MEMBRANE PROTEIN YDCZ"/>
    <property type="match status" value="1"/>
</dbReference>